<dbReference type="InterPro" id="IPR051601">
    <property type="entry name" value="Serine_prot/Carboxylest_S33"/>
</dbReference>
<keyword evidence="2 4" id="KW-0732">Signal</keyword>
<sequence>MRKLFNGRRLGVAVLTGAFAVAGIALAPAAAAAPKKAADPDTAKLAGALTQQTLTWEECTFPGLAPETVARFKTVKGLACATVKVPRDWHNPQDGNTIDVRVSKTATAYPGPGRQGIALINPGGPGGEGLPWGAAMALRAPVLAAQYDFIGFDPRGVGQSTPLTCSYTVPDSTDTDVINRAKVAGCLENPLTEFITTEQTAYDMDFIRVLLGEKKLSYIGYSYGTWLGTWYASTFPGKAHRFLLDSAVDASQRTLEETWDLQPRSRDRQFQEALLPYMARNNATYGTGTDPMAIRTNFEKAGGTRDFIGQLFVAWFVIPAMYDTSQYPSAASAVAAIAGEVPAEGTDAQKVDVLVGKMLATPGLSQDNKDFIAKGKTNALNAIAKKERVSVKATTDAAEVETWDATFEAIRCQDGQWNQNLHYWKYWLADLTVNAPFIAPFMDTPLCAYWPTTNKMPKPDKKTFPKLMVVQTELDAATPYEGGLATTKGLPGAKMISIDNEGSHGVFPYNTDCVDDPITAYFQTGLTPKKTYTGCQGLPLPGETTTFEVGGHLGHNGKIKIKMITPAVKEANKIVRDLLDDAATPQANESGLPANL</sequence>
<comment type="caution">
    <text evidence="7">The sequence shown here is derived from an EMBL/GenBank/DDBJ whole genome shotgun (WGS) entry which is preliminary data.</text>
</comment>
<evidence type="ECO:0000256" key="3">
    <source>
        <dbReference type="ARBA" id="ARBA00022801"/>
    </source>
</evidence>
<feature type="chain" id="PRO_5045692394" evidence="4">
    <location>
        <begin position="33"/>
        <end position="596"/>
    </location>
</feature>
<dbReference type="SUPFAM" id="SSF53474">
    <property type="entry name" value="alpha/beta-Hydrolases"/>
    <property type="match status" value="1"/>
</dbReference>
<keyword evidence="3 7" id="KW-0378">Hydrolase</keyword>
<feature type="signal peptide" evidence="4">
    <location>
        <begin position="1"/>
        <end position="32"/>
    </location>
</feature>
<dbReference type="Pfam" id="PF08386">
    <property type="entry name" value="Abhydrolase_4"/>
    <property type="match status" value="1"/>
</dbReference>
<dbReference type="Proteomes" id="UP001596157">
    <property type="component" value="Unassembled WGS sequence"/>
</dbReference>
<comment type="similarity">
    <text evidence="1">Belongs to the peptidase S33 family.</text>
</comment>
<evidence type="ECO:0000313" key="7">
    <source>
        <dbReference type="EMBL" id="MFC5290309.1"/>
    </source>
</evidence>
<accession>A0ABW0EVW7</accession>
<gene>
    <name evidence="7" type="ORF">ACFPM7_24925</name>
</gene>
<protein>
    <submittedName>
        <fullName evidence="7">Alpha/beta hydrolase</fullName>
    </submittedName>
</protein>
<evidence type="ECO:0000259" key="5">
    <source>
        <dbReference type="Pfam" id="PF00561"/>
    </source>
</evidence>
<dbReference type="PANTHER" id="PTHR43248">
    <property type="entry name" value="2-SUCCINYL-6-HYDROXY-2,4-CYCLOHEXADIENE-1-CARBOXYLATE SYNTHASE"/>
    <property type="match status" value="1"/>
</dbReference>
<dbReference type="RefSeq" id="WP_378250193.1">
    <property type="nucleotide sequence ID" value="NZ_JBHSKF010000015.1"/>
</dbReference>
<dbReference type="EMBL" id="JBHSKF010000015">
    <property type="protein sequence ID" value="MFC5290309.1"/>
    <property type="molecule type" value="Genomic_DNA"/>
</dbReference>
<proteinExistence type="inferred from homology"/>
<evidence type="ECO:0000256" key="4">
    <source>
        <dbReference type="SAM" id="SignalP"/>
    </source>
</evidence>
<name>A0ABW0EVW7_9PSEU</name>
<dbReference type="InterPro" id="IPR000073">
    <property type="entry name" value="AB_hydrolase_1"/>
</dbReference>
<evidence type="ECO:0000256" key="2">
    <source>
        <dbReference type="ARBA" id="ARBA00022729"/>
    </source>
</evidence>
<dbReference type="PANTHER" id="PTHR43248:SF29">
    <property type="entry name" value="TRIPEPTIDYL AMINOPEPTIDASE"/>
    <property type="match status" value="1"/>
</dbReference>
<dbReference type="Pfam" id="PF00561">
    <property type="entry name" value="Abhydrolase_1"/>
    <property type="match status" value="1"/>
</dbReference>
<dbReference type="InterPro" id="IPR013595">
    <property type="entry name" value="Pept_S33_TAP-like_C"/>
</dbReference>
<feature type="domain" description="AB hydrolase-1" evidence="5">
    <location>
        <begin position="119"/>
        <end position="270"/>
    </location>
</feature>
<feature type="domain" description="Peptidase S33 tripeptidyl aminopeptidase-like C-terminal" evidence="6">
    <location>
        <begin position="442"/>
        <end position="530"/>
    </location>
</feature>
<dbReference type="GO" id="GO:0016787">
    <property type="term" value="F:hydrolase activity"/>
    <property type="evidence" value="ECO:0007669"/>
    <property type="project" value="UniProtKB-KW"/>
</dbReference>
<keyword evidence="8" id="KW-1185">Reference proteome</keyword>
<evidence type="ECO:0000313" key="8">
    <source>
        <dbReference type="Proteomes" id="UP001596157"/>
    </source>
</evidence>
<dbReference type="InterPro" id="IPR029058">
    <property type="entry name" value="AB_hydrolase_fold"/>
</dbReference>
<evidence type="ECO:0000256" key="1">
    <source>
        <dbReference type="ARBA" id="ARBA00010088"/>
    </source>
</evidence>
<evidence type="ECO:0000259" key="6">
    <source>
        <dbReference type="Pfam" id="PF08386"/>
    </source>
</evidence>
<dbReference type="Gene3D" id="3.40.50.1820">
    <property type="entry name" value="alpha/beta hydrolase"/>
    <property type="match status" value="1"/>
</dbReference>
<organism evidence="7 8">
    <name type="scientific">Actinokineospora guangxiensis</name>
    <dbReference type="NCBI Taxonomy" id="1490288"/>
    <lineage>
        <taxon>Bacteria</taxon>
        <taxon>Bacillati</taxon>
        <taxon>Actinomycetota</taxon>
        <taxon>Actinomycetes</taxon>
        <taxon>Pseudonocardiales</taxon>
        <taxon>Pseudonocardiaceae</taxon>
        <taxon>Actinokineospora</taxon>
    </lineage>
</organism>
<reference evidence="8" key="1">
    <citation type="journal article" date="2019" name="Int. J. Syst. Evol. Microbiol.">
        <title>The Global Catalogue of Microorganisms (GCM) 10K type strain sequencing project: providing services to taxonomists for standard genome sequencing and annotation.</title>
        <authorList>
            <consortium name="The Broad Institute Genomics Platform"/>
            <consortium name="The Broad Institute Genome Sequencing Center for Infectious Disease"/>
            <person name="Wu L."/>
            <person name="Ma J."/>
        </authorList>
    </citation>
    <scope>NUCLEOTIDE SEQUENCE [LARGE SCALE GENOMIC DNA]</scope>
    <source>
        <strain evidence="8">CCUG 59778</strain>
    </source>
</reference>